<reference evidence="1 2" key="2">
    <citation type="submission" date="2009-03" db="EMBL/GenBank/DDBJ databases">
        <title>Draft genome sequence of Roseburia inulinivorans (DSM 16841).</title>
        <authorList>
            <person name="Sudarsanam P."/>
            <person name="Ley R."/>
            <person name="Guruge J."/>
            <person name="Turnbaugh P.J."/>
            <person name="Mahowald M."/>
            <person name="Liep D."/>
            <person name="Gordon J."/>
        </authorList>
    </citation>
    <scope>NUCLEOTIDE SEQUENCE [LARGE SCALE GENOMIC DNA]</scope>
    <source>
        <strain evidence="1 2">DSM 16841</strain>
    </source>
</reference>
<gene>
    <name evidence="1" type="ORF">ROSEINA2194_02757</name>
</gene>
<sequence length="48" mass="5242">MKAGTTTVVTGFLVPLPATRSESVFSKILLILNNLKKIMKSFANAYVK</sequence>
<dbReference type="AlphaFoldDB" id="C0FVI3"/>
<dbReference type="EMBL" id="ACFY01000104">
    <property type="protein sequence ID" value="EEG93371.1"/>
    <property type="molecule type" value="Genomic_DNA"/>
</dbReference>
<evidence type="ECO:0000313" key="2">
    <source>
        <dbReference type="Proteomes" id="UP000003561"/>
    </source>
</evidence>
<dbReference type="Proteomes" id="UP000003561">
    <property type="component" value="Unassembled WGS sequence"/>
</dbReference>
<protein>
    <submittedName>
        <fullName evidence="1">Uncharacterized protein</fullName>
    </submittedName>
</protein>
<accession>C0FVI3</accession>
<reference evidence="1 2" key="1">
    <citation type="submission" date="2009-02" db="EMBL/GenBank/DDBJ databases">
        <authorList>
            <person name="Fulton L."/>
            <person name="Clifton S."/>
            <person name="Fulton B."/>
            <person name="Xu J."/>
            <person name="Minx P."/>
            <person name="Pepin K.H."/>
            <person name="Johnson M."/>
            <person name="Bhonagiri V."/>
            <person name="Nash W.E."/>
            <person name="Mardis E.R."/>
            <person name="Wilson R.K."/>
        </authorList>
    </citation>
    <scope>NUCLEOTIDE SEQUENCE [LARGE SCALE GENOMIC DNA]</scope>
    <source>
        <strain evidence="1 2">DSM 16841</strain>
    </source>
</reference>
<comment type="caution">
    <text evidence="1">The sequence shown here is derived from an EMBL/GenBank/DDBJ whole genome shotgun (WGS) entry which is preliminary data.</text>
</comment>
<name>C0FVI3_9FIRM</name>
<evidence type="ECO:0000313" key="1">
    <source>
        <dbReference type="EMBL" id="EEG93371.1"/>
    </source>
</evidence>
<organism evidence="1 2">
    <name type="scientific">Roseburia inulinivorans DSM 16841</name>
    <dbReference type="NCBI Taxonomy" id="622312"/>
    <lineage>
        <taxon>Bacteria</taxon>
        <taxon>Bacillati</taxon>
        <taxon>Bacillota</taxon>
        <taxon>Clostridia</taxon>
        <taxon>Lachnospirales</taxon>
        <taxon>Lachnospiraceae</taxon>
        <taxon>Roseburia</taxon>
    </lineage>
</organism>
<proteinExistence type="predicted"/>